<feature type="compositionally biased region" description="Low complexity" evidence="1">
    <location>
        <begin position="8"/>
        <end position="21"/>
    </location>
</feature>
<evidence type="ECO:0000313" key="2">
    <source>
        <dbReference type="EMBL" id="KAJ1200567.1"/>
    </source>
</evidence>
<evidence type="ECO:0000313" key="3">
    <source>
        <dbReference type="Proteomes" id="UP001066276"/>
    </source>
</evidence>
<evidence type="ECO:0000256" key="1">
    <source>
        <dbReference type="SAM" id="MobiDB-lite"/>
    </source>
</evidence>
<feature type="compositionally biased region" description="Basic and acidic residues" evidence="1">
    <location>
        <begin position="82"/>
        <end position="106"/>
    </location>
</feature>
<name>A0AAV7VK80_PLEWA</name>
<comment type="caution">
    <text evidence="2">The sequence shown here is derived from an EMBL/GenBank/DDBJ whole genome shotgun (WGS) entry which is preliminary data.</text>
</comment>
<proteinExistence type="predicted"/>
<reference evidence="2" key="1">
    <citation type="journal article" date="2022" name="bioRxiv">
        <title>Sequencing and chromosome-scale assembly of the giantPleurodeles waltlgenome.</title>
        <authorList>
            <person name="Brown T."/>
            <person name="Elewa A."/>
            <person name="Iarovenko S."/>
            <person name="Subramanian E."/>
            <person name="Araus A.J."/>
            <person name="Petzold A."/>
            <person name="Susuki M."/>
            <person name="Suzuki K.-i.T."/>
            <person name="Hayashi T."/>
            <person name="Toyoda A."/>
            <person name="Oliveira C."/>
            <person name="Osipova E."/>
            <person name="Leigh N.D."/>
            <person name="Simon A."/>
            <person name="Yun M.H."/>
        </authorList>
    </citation>
    <scope>NUCLEOTIDE SEQUENCE</scope>
    <source>
        <strain evidence="2">20211129_DDA</strain>
        <tissue evidence="2">Liver</tissue>
    </source>
</reference>
<keyword evidence="3" id="KW-1185">Reference proteome</keyword>
<feature type="region of interest" description="Disordered" evidence="1">
    <location>
        <begin position="55"/>
        <end position="133"/>
    </location>
</feature>
<feature type="region of interest" description="Disordered" evidence="1">
    <location>
        <begin position="1"/>
        <end position="22"/>
    </location>
</feature>
<protein>
    <submittedName>
        <fullName evidence="2">Uncharacterized protein</fullName>
    </submittedName>
</protein>
<feature type="compositionally biased region" description="Basic and acidic residues" evidence="1">
    <location>
        <begin position="123"/>
        <end position="133"/>
    </location>
</feature>
<dbReference type="Proteomes" id="UP001066276">
    <property type="component" value="Chromosome 2_1"/>
</dbReference>
<dbReference type="AlphaFoldDB" id="A0AAV7VK80"/>
<dbReference type="EMBL" id="JANPWB010000003">
    <property type="protein sequence ID" value="KAJ1200567.1"/>
    <property type="molecule type" value="Genomic_DNA"/>
</dbReference>
<sequence length="133" mass="14376">MVITPNRSSGSGPTISPGGQSRRLWLTQKENTQLQALSGEATWKWRGLKARAHEPAGGVLPRRERRNHGVQFGTIAWGKTTSRSDSKHPRSTVEGKLPGGEKEQTVRPRSGKSMASAGTEGRPSGKEEHGNVV</sequence>
<accession>A0AAV7VK80</accession>
<gene>
    <name evidence="2" type="ORF">NDU88_004390</name>
</gene>
<organism evidence="2 3">
    <name type="scientific">Pleurodeles waltl</name>
    <name type="common">Iberian ribbed newt</name>
    <dbReference type="NCBI Taxonomy" id="8319"/>
    <lineage>
        <taxon>Eukaryota</taxon>
        <taxon>Metazoa</taxon>
        <taxon>Chordata</taxon>
        <taxon>Craniata</taxon>
        <taxon>Vertebrata</taxon>
        <taxon>Euteleostomi</taxon>
        <taxon>Amphibia</taxon>
        <taxon>Batrachia</taxon>
        <taxon>Caudata</taxon>
        <taxon>Salamandroidea</taxon>
        <taxon>Salamandridae</taxon>
        <taxon>Pleurodelinae</taxon>
        <taxon>Pleurodeles</taxon>
    </lineage>
</organism>